<dbReference type="InterPro" id="IPR052045">
    <property type="entry name" value="Sulfur_Carrier/Prot_Modifier"/>
</dbReference>
<dbReference type="KEGG" id="ares:IWH25_02530"/>
<gene>
    <name evidence="1" type="ORF">IWH25_02530</name>
</gene>
<keyword evidence="2" id="KW-1185">Reference proteome</keyword>
<evidence type="ECO:0000313" key="2">
    <source>
        <dbReference type="Proteomes" id="UP000663444"/>
    </source>
</evidence>
<dbReference type="Gene3D" id="3.10.20.30">
    <property type="match status" value="1"/>
</dbReference>
<dbReference type="RefSeq" id="WP_203387793.1">
    <property type="nucleotide sequence ID" value="NZ_CP064781.1"/>
</dbReference>
<organism evidence="1 2">
    <name type="scientific">Azospira restricta</name>
    <dbReference type="NCBI Taxonomy" id="404405"/>
    <lineage>
        <taxon>Bacteria</taxon>
        <taxon>Pseudomonadati</taxon>
        <taxon>Pseudomonadota</taxon>
        <taxon>Betaproteobacteria</taxon>
        <taxon>Rhodocyclales</taxon>
        <taxon>Rhodocyclaceae</taxon>
        <taxon>Azospira</taxon>
    </lineage>
</organism>
<dbReference type="AlphaFoldDB" id="A0A974SPV2"/>
<accession>A0A974SPV2</accession>
<dbReference type="InterPro" id="IPR016155">
    <property type="entry name" value="Mopterin_synth/thiamin_S_b"/>
</dbReference>
<dbReference type="PANTHER" id="PTHR38031">
    <property type="entry name" value="SULFUR CARRIER PROTEIN SLR0821-RELATED"/>
    <property type="match status" value="1"/>
</dbReference>
<name>A0A974SPV2_9RHOO</name>
<evidence type="ECO:0000313" key="1">
    <source>
        <dbReference type="EMBL" id="QRJ64252.1"/>
    </source>
</evidence>
<dbReference type="SUPFAM" id="SSF54285">
    <property type="entry name" value="MoaD/ThiS"/>
    <property type="match status" value="1"/>
</dbReference>
<dbReference type="PANTHER" id="PTHR38031:SF1">
    <property type="entry name" value="SULFUR CARRIER PROTEIN CYSO"/>
    <property type="match status" value="1"/>
</dbReference>
<dbReference type="EMBL" id="CP064781">
    <property type="protein sequence ID" value="QRJ64252.1"/>
    <property type="molecule type" value="Genomic_DNA"/>
</dbReference>
<dbReference type="InterPro" id="IPR012675">
    <property type="entry name" value="Beta-grasp_dom_sf"/>
</dbReference>
<protein>
    <submittedName>
        <fullName evidence="1">Uncharacterized protein</fullName>
    </submittedName>
</protein>
<dbReference type="Proteomes" id="UP000663444">
    <property type="component" value="Chromosome"/>
</dbReference>
<sequence>MIDAPVVSIHIPPPLRPLVEGHEEVTVSGETVGEALHALEHAYPVLTGKVLGNNGQLQPSVDVYLGPTSIRALNGAETPITTEETISIVQRTTRVVDGEISVG</sequence>
<proteinExistence type="predicted"/>
<reference evidence="1" key="1">
    <citation type="submission" date="2020-11" db="EMBL/GenBank/DDBJ databases">
        <title>Azospira restricta DSM 18626 genome sequence.</title>
        <authorList>
            <person name="Moe W.M."/>
        </authorList>
    </citation>
    <scope>NUCLEOTIDE SEQUENCE</scope>
    <source>
        <strain evidence="1">DSM 18626</strain>
    </source>
</reference>